<evidence type="ECO:0008006" key="3">
    <source>
        <dbReference type="Google" id="ProtNLM"/>
    </source>
</evidence>
<dbReference type="OrthoDB" id="9787514at2"/>
<sequence length="171" mass="19269">MEYRFVHHWQYEPGEEENRILEDAVTLTNKSRGACFLLEAATFITRHTGVEYVMIGALTEDKSHIRTCAFLKGEEALDNVIYTLQGTPCEAVQTQGFCYFPFNVTKSFPDDRELQNLKIESYLGRFLLSGTNEPIGTVAVMGTGPIERAAFAEHLIFVLSPAIEEELEKAI</sequence>
<organism evidence="1 2">
    <name type="scientific">Pontibacter diazotrophicus</name>
    <dbReference type="NCBI Taxonomy" id="1400979"/>
    <lineage>
        <taxon>Bacteria</taxon>
        <taxon>Pseudomonadati</taxon>
        <taxon>Bacteroidota</taxon>
        <taxon>Cytophagia</taxon>
        <taxon>Cytophagales</taxon>
        <taxon>Hymenobacteraceae</taxon>
        <taxon>Pontibacter</taxon>
    </lineage>
</organism>
<keyword evidence="2" id="KW-1185">Reference proteome</keyword>
<dbReference type="EMBL" id="QRGR01000017">
    <property type="protein sequence ID" value="RDV14245.1"/>
    <property type="molecule type" value="Genomic_DNA"/>
</dbReference>
<reference evidence="2" key="1">
    <citation type="submission" date="2018-08" db="EMBL/GenBank/DDBJ databases">
        <authorList>
            <person name="Liu Z.-W."/>
            <person name="Du Z.-J."/>
        </authorList>
    </citation>
    <scope>NUCLEOTIDE SEQUENCE [LARGE SCALE GENOMIC DNA]</scope>
    <source>
        <strain evidence="2">H4X</strain>
    </source>
</reference>
<proteinExistence type="predicted"/>
<dbReference type="SUPFAM" id="SSF55781">
    <property type="entry name" value="GAF domain-like"/>
    <property type="match status" value="1"/>
</dbReference>
<protein>
    <recommendedName>
        <fullName evidence="3">GAF domain-containing protein</fullName>
    </recommendedName>
</protein>
<dbReference type="AlphaFoldDB" id="A0A3D8LA06"/>
<evidence type="ECO:0000313" key="2">
    <source>
        <dbReference type="Proteomes" id="UP000256708"/>
    </source>
</evidence>
<comment type="caution">
    <text evidence="1">The sequence shown here is derived from an EMBL/GenBank/DDBJ whole genome shotgun (WGS) entry which is preliminary data.</text>
</comment>
<dbReference type="Proteomes" id="UP000256708">
    <property type="component" value="Unassembled WGS sequence"/>
</dbReference>
<evidence type="ECO:0000313" key="1">
    <source>
        <dbReference type="EMBL" id="RDV14245.1"/>
    </source>
</evidence>
<accession>A0A3D8LA06</accession>
<dbReference type="RefSeq" id="WP_115566536.1">
    <property type="nucleotide sequence ID" value="NZ_QRGR01000017.1"/>
</dbReference>
<gene>
    <name evidence="1" type="ORF">DXT99_15755</name>
</gene>
<name>A0A3D8LA06_9BACT</name>